<evidence type="ECO:0000313" key="3">
    <source>
        <dbReference type="Proteomes" id="UP000255328"/>
    </source>
</evidence>
<keyword evidence="1" id="KW-0472">Membrane</keyword>
<keyword evidence="3" id="KW-1185">Reference proteome</keyword>
<dbReference type="OrthoDB" id="1753275at2"/>
<proteinExistence type="predicted"/>
<accession>A0A377GV34</accession>
<evidence type="ECO:0000256" key="1">
    <source>
        <dbReference type="SAM" id="Phobius"/>
    </source>
</evidence>
<dbReference type="AlphaFoldDB" id="A0A377GV34"/>
<feature type="transmembrane region" description="Helical" evidence="1">
    <location>
        <begin position="15"/>
        <end position="34"/>
    </location>
</feature>
<organism evidence="2 3">
    <name type="scientific">Fusobacterium necrogenes</name>
    <dbReference type="NCBI Taxonomy" id="858"/>
    <lineage>
        <taxon>Bacteria</taxon>
        <taxon>Fusobacteriati</taxon>
        <taxon>Fusobacteriota</taxon>
        <taxon>Fusobacteriia</taxon>
        <taxon>Fusobacteriales</taxon>
        <taxon>Fusobacteriaceae</taxon>
        <taxon>Fusobacterium</taxon>
    </lineage>
</organism>
<evidence type="ECO:0000313" key="2">
    <source>
        <dbReference type="EMBL" id="STO30840.1"/>
    </source>
</evidence>
<reference evidence="2 3" key="1">
    <citation type="submission" date="2018-06" db="EMBL/GenBank/DDBJ databases">
        <authorList>
            <consortium name="Pathogen Informatics"/>
            <person name="Doyle S."/>
        </authorList>
    </citation>
    <scope>NUCLEOTIDE SEQUENCE [LARGE SCALE GENOMIC DNA]</scope>
    <source>
        <strain evidence="2 3">NCTC10723</strain>
    </source>
</reference>
<keyword evidence="1" id="KW-1133">Transmembrane helix</keyword>
<dbReference type="EMBL" id="UGGU01000003">
    <property type="protein sequence ID" value="STO30840.1"/>
    <property type="molecule type" value="Genomic_DNA"/>
</dbReference>
<keyword evidence="1" id="KW-0812">Transmembrane</keyword>
<sequence length="98" mass="10536">MFGFGFGGNGKITKAHVVGAAVGIGVTVAGYYLYKKNKTKVDAFLRNQGINIKSCDSVNYEAMSVEALTETKEHIEDILAERELNGATCEACEVAETK</sequence>
<gene>
    <name evidence="2" type="ORF">NCTC10723_00270</name>
</gene>
<dbReference type="RefSeq" id="WP_115268611.1">
    <property type="nucleotide sequence ID" value="NZ_CASFEE010000039.1"/>
</dbReference>
<protein>
    <submittedName>
        <fullName evidence="2">Uncharacterized protein</fullName>
    </submittedName>
</protein>
<name>A0A377GV34_9FUSO</name>
<dbReference type="Proteomes" id="UP000255328">
    <property type="component" value="Unassembled WGS sequence"/>
</dbReference>